<dbReference type="InterPro" id="IPR000266">
    <property type="entry name" value="Ribosomal_uS17"/>
</dbReference>
<dbReference type="NCBIfam" id="TIGR03635">
    <property type="entry name" value="uS17_bact"/>
    <property type="match status" value="1"/>
</dbReference>
<sequence length="219" mass="25047">MSIEMRKIRTGEVIRTSMDRTAVVELVWKQRHRLYRKQMRRVTRFYVHDPLNQCRIGDTVRIQETRPISKTKHWRLMAILQRRQVAEVQPIELETDLDAEIAGTAPEDNNSGAKLIRLINIPGSSRRKYAKVGDVIVCTVREAVPNSPVRKGTVVKAVVVRQAQALLRPDGTYIKFDDNAAVIIQDNLMPRGTRIFGPVARELREKGFMRIVSLAPEVV</sequence>
<dbReference type="GO" id="GO:0006412">
    <property type="term" value="P:translation"/>
    <property type="evidence" value="ECO:0007669"/>
    <property type="project" value="InterPro"/>
</dbReference>
<dbReference type="PANTHER" id="PTHR11761">
    <property type="entry name" value="50S/60S RIBOSOMAL PROTEIN L14/L23"/>
    <property type="match status" value="1"/>
</dbReference>
<protein>
    <recommendedName>
        <fullName evidence="7">Small ribosomal subunit protein uS17</fullName>
    </recommendedName>
    <alternativeName>
        <fullName evidence="9">40S ribosomal protein S11</fullName>
    </alternativeName>
    <alternativeName>
        <fullName evidence="8">Small ribosomal subunit protein uS17c</fullName>
    </alternativeName>
</protein>
<name>A0AA35W9I0_GEOBA</name>
<dbReference type="PRINTS" id="PR00973">
    <property type="entry name" value="RIBOSOMALS17"/>
</dbReference>
<keyword evidence="6 10" id="KW-0687">Ribonucleoprotein</keyword>
<evidence type="ECO:0000256" key="5">
    <source>
        <dbReference type="ARBA" id="ARBA00022980"/>
    </source>
</evidence>
<dbReference type="AlphaFoldDB" id="A0AA35W9I0"/>
<dbReference type="SMART" id="SM01374">
    <property type="entry name" value="Ribosomal_L14"/>
    <property type="match status" value="1"/>
</dbReference>
<dbReference type="InterPro" id="IPR036853">
    <property type="entry name" value="Ribosomal_uL14_sf"/>
</dbReference>
<evidence type="ECO:0000256" key="8">
    <source>
        <dbReference type="ARBA" id="ARBA00035251"/>
    </source>
</evidence>
<evidence type="ECO:0000256" key="10">
    <source>
        <dbReference type="RuleBase" id="RU003872"/>
    </source>
</evidence>
<evidence type="ECO:0000256" key="7">
    <source>
        <dbReference type="ARBA" id="ARBA00035164"/>
    </source>
</evidence>
<dbReference type="Gene3D" id="2.40.50.140">
    <property type="entry name" value="Nucleic acid-binding proteins"/>
    <property type="match status" value="1"/>
</dbReference>
<dbReference type="NCBIfam" id="TIGR01067">
    <property type="entry name" value="rplN_bact"/>
    <property type="match status" value="1"/>
</dbReference>
<keyword evidence="13" id="KW-1185">Reference proteome</keyword>
<keyword evidence="3" id="KW-0699">rRNA-binding</keyword>
<dbReference type="SUPFAM" id="SSF50193">
    <property type="entry name" value="Ribosomal protein L14"/>
    <property type="match status" value="1"/>
</dbReference>
<dbReference type="HAMAP" id="MF_01345_B">
    <property type="entry name" value="Ribosomal_uS17_B"/>
    <property type="match status" value="1"/>
</dbReference>
<dbReference type="GO" id="GO:0022625">
    <property type="term" value="C:cytosolic large ribosomal subunit"/>
    <property type="evidence" value="ECO:0007669"/>
    <property type="project" value="TreeGrafter"/>
</dbReference>
<dbReference type="EMBL" id="CASHTH010001238">
    <property type="protein sequence ID" value="CAI8013103.1"/>
    <property type="molecule type" value="Genomic_DNA"/>
</dbReference>
<evidence type="ECO:0000256" key="3">
    <source>
        <dbReference type="ARBA" id="ARBA00022730"/>
    </source>
</evidence>
<gene>
    <name evidence="12" type="ORF">GBAR_LOCUS8355</name>
</gene>
<comment type="similarity">
    <text evidence="2 11">Belongs to the universal ribosomal protein uL14 family.</text>
</comment>
<dbReference type="InterPro" id="IPR019979">
    <property type="entry name" value="Ribosomal_uS17_CS"/>
</dbReference>
<evidence type="ECO:0000256" key="9">
    <source>
        <dbReference type="ARBA" id="ARBA00035471"/>
    </source>
</evidence>
<dbReference type="PANTHER" id="PTHR11761:SF3">
    <property type="entry name" value="LARGE RIBOSOMAL SUBUNIT PROTEIN UL14M"/>
    <property type="match status" value="1"/>
</dbReference>
<organism evidence="12 13">
    <name type="scientific">Geodia barretti</name>
    <name type="common">Barrett's horny sponge</name>
    <dbReference type="NCBI Taxonomy" id="519541"/>
    <lineage>
        <taxon>Eukaryota</taxon>
        <taxon>Metazoa</taxon>
        <taxon>Porifera</taxon>
        <taxon>Demospongiae</taxon>
        <taxon>Heteroscleromorpha</taxon>
        <taxon>Tetractinellida</taxon>
        <taxon>Astrophorina</taxon>
        <taxon>Geodiidae</taxon>
        <taxon>Geodia</taxon>
    </lineage>
</organism>
<dbReference type="CDD" id="cd00337">
    <property type="entry name" value="Ribosomal_uL14"/>
    <property type="match status" value="1"/>
</dbReference>
<evidence type="ECO:0000256" key="2">
    <source>
        <dbReference type="ARBA" id="ARBA00010745"/>
    </source>
</evidence>
<reference evidence="12" key="1">
    <citation type="submission" date="2023-03" db="EMBL/GenBank/DDBJ databases">
        <authorList>
            <person name="Steffen K."/>
            <person name="Cardenas P."/>
        </authorList>
    </citation>
    <scope>NUCLEOTIDE SEQUENCE</scope>
</reference>
<dbReference type="InterPro" id="IPR019984">
    <property type="entry name" value="Ribosomal_uS17_bact/chlr"/>
</dbReference>
<dbReference type="GO" id="GO:0070180">
    <property type="term" value="F:large ribosomal subunit rRNA binding"/>
    <property type="evidence" value="ECO:0007669"/>
    <property type="project" value="TreeGrafter"/>
</dbReference>
<dbReference type="CDD" id="cd00364">
    <property type="entry name" value="Ribosomal_uS17"/>
    <property type="match status" value="1"/>
</dbReference>
<dbReference type="InterPro" id="IPR005745">
    <property type="entry name" value="Ribosomal_uL14_bac-type"/>
</dbReference>
<dbReference type="PROSITE" id="PS00049">
    <property type="entry name" value="RIBOSOMAL_L14"/>
    <property type="match status" value="1"/>
</dbReference>
<dbReference type="Pfam" id="PF00238">
    <property type="entry name" value="Ribosomal_L14"/>
    <property type="match status" value="1"/>
</dbReference>
<accession>A0AA35W9I0</accession>
<dbReference type="Proteomes" id="UP001174909">
    <property type="component" value="Unassembled WGS sequence"/>
</dbReference>
<evidence type="ECO:0000256" key="6">
    <source>
        <dbReference type="ARBA" id="ARBA00023274"/>
    </source>
</evidence>
<evidence type="ECO:0000313" key="13">
    <source>
        <dbReference type="Proteomes" id="UP001174909"/>
    </source>
</evidence>
<dbReference type="SUPFAM" id="SSF50249">
    <property type="entry name" value="Nucleic acid-binding proteins"/>
    <property type="match status" value="1"/>
</dbReference>
<dbReference type="InterPro" id="IPR012340">
    <property type="entry name" value="NA-bd_OB-fold"/>
</dbReference>
<dbReference type="InterPro" id="IPR019972">
    <property type="entry name" value="Ribosomal_uL14_CS"/>
</dbReference>
<evidence type="ECO:0000256" key="4">
    <source>
        <dbReference type="ARBA" id="ARBA00022884"/>
    </source>
</evidence>
<dbReference type="GO" id="GO:0003735">
    <property type="term" value="F:structural constituent of ribosome"/>
    <property type="evidence" value="ECO:0007669"/>
    <property type="project" value="InterPro"/>
</dbReference>
<dbReference type="InterPro" id="IPR000218">
    <property type="entry name" value="Ribosomal_uL14"/>
</dbReference>
<dbReference type="Gene3D" id="2.40.150.20">
    <property type="entry name" value="Ribosomal protein L14"/>
    <property type="match status" value="1"/>
</dbReference>
<proteinExistence type="inferred from homology"/>
<evidence type="ECO:0000256" key="11">
    <source>
        <dbReference type="RuleBase" id="RU003949"/>
    </source>
</evidence>
<dbReference type="NCBIfam" id="NF004123">
    <property type="entry name" value="PRK05610.1"/>
    <property type="match status" value="1"/>
</dbReference>
<evidence type="ECO:0000256" key="1">
    <source>
        <dbReference type="ARBA" id="ARBA00010254"/>
    </source>
</evidence>
<dbReference type="PROSITE" id="PS00056">
    <property type="entry name" value="RIBOSOMAL_S17"/>
    <property type="match status" value="1"/>
</dbReference>
<comment type="similarity">
    <text evidence="1 10">Belongs to the universal ribosomal protein uS17 family.</text>
</comment>
<keyword evidence="4" id="KW-0694">RNA-binding</keyword>
<comment type="caution">
    <text evidence="12">The sequence shown here is derived from an EMBL/GenBank/DDBJ whole genome shotgun (WGS) entry which is preliminary data.</text>
</comment>
<dbReference type="HAMAP" id="MF_01367">
    <property type="entry name" value="Ribosomal_uL14"/>
    <property type="match status" value="1"/>
</dbReference>
<keyword evidence="5 10" id="KW-0689">Ribosomal protein</keyword>
<evidence type="ECO:0000313" key="12">
    <source>
        <dbReference type="EMBL" id="CAI8013103.1"/>
    </source>
</evidence>
<dbReference type="Pfam" id="PF00366">
    <property type="entry name" value="Ribosomal_S17"/>
    <property type="match status" value="1"/>
</dbReference>